<gene>
    <name evidence="1" type="ORF">EST38_g1246</name>
</gene>
<organism evidence="1 2">
    <name type="scientific">Candolleomyces aberdarensis</name>
    <dbReference type="NCBI Taxonomy" id="2316362"/>
    <lineage>
        <taxon>Eukaryota</taxon>
        <taxon>Fungi</taxon>
        <taxon>Dikarya</taxon>
        <taxon>Basidiomycota</taxon>
        <taxon>Agaricomycotina</taxon>
        <taxon>Agaricomycetes</taxon>
        <taxon>Agaricomycetidae</taxon>
        <taxon>Agaricales</taxon>
        <taxon>Agaricineae</taxon>
        <taxon>Psathyrellaceae</taxon>
        <taxon>Candolleomyces</taxon>
    </lineage>
</organism>
<sequence>MRKPKFISKSSRSSKSTIRRAAQSKWLEIVPNEIWSQICELLPHADQFAFMLIARRLHDIGAYEAYKSLVLHGARGRQCCVSLACGSNTSTFYLSLIRDLTYYALESSDRHLSFPVFSRILPHMPNIHTLNIHIAPHMSGFFMYCMDRRIIKEPNLFSTLGSPNDTNKILSLPWLHKLILNGNTALLPLAPFQNLTYFEMTLFNTDSSLANILQCFDTEDGRRRMRSIRLRFHEFVDIAQVAEAISTTLPYLEAVVLEQPFLNVKDLLQVLIKKPTLFLCMRRLHLNITDQRPRYWKKEGPYSRAPIFLPLLGKIKAERDEFSLVTFGRVGWLQRKGKFVEVDVSLFKSTTLWYGNTFLANSTIVRVCCQLSYIM</sequence>
<name>A0A4Q2DXY2_9AGAR</name>
<dbReference type="OrthoDB" id="10408828at2759"/>
<dbReference type="Proteomes" id="UP000290288">
    <property type="component" value="Unassembled WGS sequence"/>
</dbReference>
<protein>
    <recommendedName>
        <fullName evidence="3">F-box domain-containing protein</fullName>
    </recommendedName>
</protein>
<dbReference type="AlphaFoldDB" id="A0A4Q2DXY2"/>
<accession>A0A4Q2DXY2</accession>
<keyword evidence="2" id="KW-1185">Reference proteome</keyword>
<evidence type="ECO:0008006" key="3">
    <source>
        <dbReference type="Google" id="ProtNLM"/>
    </source>
</evidence>
<dbReference type="EMBL" id="SDEE01000016">
    <property type="protein sequence ID" value="RXW24616.1"/>
    <property type="molecule type" value="Genomic_DNA"/>
</dbReference>
<evidence type="ECO:0000313" key="1">
    <source>
        <dbReference type="EMBL" id="RXW24616.1"/>
    </source>
</evidence>
<evidence type="ECO:0000313" key="2">
    <source>
        <dbReference type="Proteomes" id="UP000290288"/>
    </source>
</evidence>
<comment type="caution">
    <text evidence="1">The sequence shown here is derived from an EMBL/GenBank/DDBJ whole genome shotgun (WGS) entry which is preliminary data.</text>
</comment>
<reference evidence="1 2" key="1">
    <citation type="submission" date="2019-01" db="EMBL/GenBank/DDBJ databases">
        <title>Draft genome sequence of Psathyrella aberdarensis IHI B618.</title>
        <authorList>
            <person name="Buettner E."/>
            <person name="Kellner H."/>
        </authorList>
    </citation>
    <scope>NUCLEOTIDE SEQUENCE [LARGE SCALE GENOMIC DNA]</scope>
    <source>
        <strain evidence="1 2">IHI B618</strain>
    </source>
</reference>
<proteinExistence type="predicted"/>